<evidence type="ECO:0000256" key="1">
    <source>
        <dbReference type="SAM" id="MobiDB-lite"/>
    </source>
</evidence>
<comment type="caution">
    <text evidence="2">The sequence shown here is derived from an EMBL/GenBank/DDBJ whole genome shotgun (WGS) entry which is preliminary data.</text>
</comment>
<feature type="region of interest" description="Disordered" evidence="1">
    <location>
        <begin position="293"/>
        <end position="321"/>
    </location>
</feature>
<name>A0AAI8YEV7_9PEZI</name>
<gene>
    <name evidence="2" type="ORF">KHLLAP_LOCUS2506</name>
</gene>
<proteinExistence type="predicted"/>
<dbReference type="EMBL" id="CAUWAG010000003">
    <property type="protein sequence ID" value="CAJ2502038.1"/>
    <property type="molecule type" value="Genomic_DNA"/>
</dbReference>
<organism evidence="2 3">
    <name type="scientific">Anthostomella pinea</name>
    <dbReference type="NCBI Taxonomy" id="933095"/>
    <lineage>
        <taxon>Eukaryota</taxon>
        <taxon>Fungi</taxon>
        <taxon>Dikarya</taxon>
        <taxon>Ascomycota</taxon>
        <taxon>Pezizomycotina</taxon>
        <taxon>Sordariomycetes</taxon>
        <taxon>Xylariomycetidae</taxon>
        <taxon>Xylariales</taxon>
        <taxon>Xylariaceae</taxon>
        <taxon>Anthostomella</taxon>
    </lineage>
</organism>
<feature type="compositionally biased region" description="Basic and acidic residues" evidence="1">
    <location>
        <begin position="225"/>
        <end position="236"/>
    </location>
</feature>
<protein>
    <submittedName>
        <fullName evidence="2">Uu.00g048910.m01.CDS01</fullName>
    </submittedName>
</protein>
<reference evidence="2" key="1">
    <citation type="submission" date="2023-10" db="EMBL/GenBank/DDBJ databases">
        <authorList>
            <person name="Hackl T."/>
        </authorList>
    </citation>
    <scope>NUCLEOTIDE SEQUENCE</scope>
</reference>
<evidence type="ECO:0000313" key="2">
    <source>
        <dbReference type="EMBL" id="CAJ2502038.1"/>
    </source>
</evidence>
<keyword evidence="3" id="KW-1185">Reference proteome</keyword>
<accession>A0AAI8YEV7</accession>
<feature type="region of interest" description="Disordered" evidence="1">
    <location>
        <begin position="204"/>
        <end position="257"/>
    </location>
</feature>
<evidence type="ECO:0000313" key="3">
    <source>
        <dbReference type="Proteomes" id="UP001295740"/>
    </source>
</evidence>
<sequence>MEAINGWFRSKQNSTVKNTELHISAPLNGSFEKLKENETRTGHSKPHGKIATATTSFTPQSRGKEETLAWLNGTSDALTQLIDQQSHAASQVRRGPKTRGNREVQLILREPCPKTVEKLHRVKNQAEIAVRYGVPGTVVYNFSKSLNWNNTTTPQLPSLQLRDFGSMIRDAVAARIPPAPSTPITWLVIPDSGTSIEAAVWRDEQSVDITERPDDRRSFSQGDADGEKQKEDRRLPPLDTNVAEDEMDPYDDSPIEDETFAGKVEDQWEAREQQVQTHLAQAVTIKSVPARKAREVTVKGRRQRPVQRMTPVPEVSSPSPV</sequence>
<dbReference type="AlphaFoldDB" id="A0AAI8YEV7"/>
<feature type="compositionally biased region" description="Low complexity" evidence="1">
    <location>
        <begin position="311"/>
        <end position="321"/>
    </location>
</feature>
<dbReference type="Proteomes" id="UP001295740">
    <property type="component" value="Unassembled WGS sequence"/>
</dbReference>
<feature type="compositionally biased region" description="Basic and acidic residues" evidence="1">
    <location>
        <begin position="204"/>
        <end position="218"/>
    </location>
</feature>
<feature type="compositionally biased region" description="Acidic residues" evidence="1">
    <location>
        <begin position="242"/>
        <end position="257"/>
    </location>
</feature>